<evidence type="ECO:0000256" key="10">
    <source>
        <dbReference type="ARBA" id="ARBA00023242"/>
    </source>
</evidence>
<comment type="caution">
    <text evidence="15">The sequence shown here is derived from an EMBL/GenBank/DDBJ whole genome shotgun (WGS) entry which is preliminary data.</text>
</comment>
<dbReference type="InterPro" id="IPR036230">
    <property type="entry name" value="LeuA_allosteric_dom_sf"/>
</dbReference>
<dbReference type="InterPro" id="IPR000891">
    <property type="entry name" value="PYR_CT"/>
</dbReference>
<organism evidence="15 16">
    <name type="scientific">Rhizoctonia solani</name>
    <dbReference type="NCBI Taxonomy" id="456999"/>
    <lineage>
        <taxon>Eukaryota</taxon>
        <taxon>Fungi</taxon>
        <taxon>Dikarya</taxon>
        <taxon>Basidiomycota</taxon>
        <taxon>Agaricomycotina</taxon>
        <taxon>Agaricomycetes</taxon>
        <taxon>Cantharellales</taxon>
        <taxon>Ceratobasidiaceae</taxon>
        <taxon>Rhizoctonia</taxon>
    </lineage>
</organism>
<evidence type="ECO:0000259" key="14">
    <source>
        <dbReference type="SMART" id="SM00917"/>
    </source>
</evidence>
<dbReference type="GO" id="GO:0005634">
    <property type="term" value="C:nucleus"/>
    <property type="evidence" value="ECO:0007669"/>
    <property type="project" value="UniProtKB-SubCell"/>
</dbReference>
<feature type="compositionally biased region" description="Basic and acidic residues" evidence="13">
    <location>
        <begin position="135"/>
        <end position="149"/>
    </location>
</feature>
<evidence type="ECO:0000256" key="12">
    <source>
        <dbReference type="ARBA" id="ARBA00038129"/>
    </source>
</evidence>
<dbReference type="SUPFAM" id="SSF47113">
    <property type="entry name" value="Histone-fold"/>
    <property type="match status" value="1"/>
</dbReference>
<dbReference type="SMART" id="SM00917">
    <property type="entry name" value="LeuA_dimer"/>
    <property type="match status" value="2"/>
</dbReference>
<dbReference type="SUPFAM" id="SSF89000">
    <property type="entry name" value="post-HMGL domain-like"/>
    <property type="match status" value="1"/>
</dbReference>
<evidence type="ECO:0000256" key="8">
    <source>
        <dbReference type="ARBA" id="ARBA00023125"/>
    </source>
</evidence>
<dbReference type="Gene3D" id="3.20.20.70">
    <property type="entry name" value="Aldolase class I"/>
    <property type="match status" value="2"/>
</dbReference>
<dbReference type="AlphaFoldDB" id="A0A8H7M9B5"/>
<dbReference type="EC" id="2.3.3.13" evidence="4"/>
<keyword evidence="5" id="KW-0028">Amino-acid biosynthesis</keyword>
<dbReference type="Pfam" id="PF22615">
    <property type="entry name" value="IPMS_D2"/>
    <property type="match status" value="1"/>
</dbReference>
<protein>
    <recommendedName>
        <fullName evidence="4">2-isopropylmalate synthase</fullName>
        <ecNumber evidence="4">2.3.3.13</ecNumber>
    </recommendedName>
</protein>
<feature type="domain" description="2-isopropylmalate synthase LeuA allosteric (dimerisation)" evidence="14">
    <location>
        <begin position="743"/>
        <end position="894"/>
    </location>
</feature>
<dbReference type="InterPro" id="IPR013785">
    <property type="entry name" value="Aldolase_TIM"/>
</dbReference>
<evidence type="ECO:0000256" key="6">
    <source>
        <dbReference type="ARBA" id="ARBA00022679"/>
    </source>
</evidence>
<feature type="region of interest" description="Disordered" evidence="13">
    <location>
        <begin position="163"/>
        <end position="192"/>
    </location>
</feature>
<dbReference type="InterPro" id="IPR003958">
    <property type="entry name" value="CBFA_NFYB_domain"/>
</dbReference>
<keyword evidence="10" id="KW-0539">Nucleus</keyword>
<dbReference type="GO" id="GO:0003852">
    <property type="term" value="F:2-isopropylmalate synthase activity"/>
    <property type="evidence" value="ECO:0007669"/>
    <property type="project" value="UniProtKB-EC"/>
</dbReference>
<comment type="similarity">
    <text evidence="12">Belongs to the NFYC/HAP5 subunit family.</text>
</comment>
<keyword evidence="6" id="KW-0808">Transferase</keyword>
<keyword evidence="11" id="KW-0100">Branched-chain amino acid biosynthesis</keyword>
<dbReference type="CDD" id="cd22908">
    <property type="entry name" value="HFD_NFYC-like"/>
    <property type="match status" value="1"/>
</dbReference>
<evidence type="ECO:0000256" key="5">
    <source>
        <dbReference type="ARBA" id="ARBA00022605"/>
    </source>
</evidence>
<dbReference type="GO" id="GO:0009098">
    <property type="term" value="P:L-leucine biosynthetic process"/>
    <property type="evidence" value="ECO:0007669"/>
    <property type="project" value="InterPro"/>
</dbReference>
<dbReference type="SUPFAM" id="SSF51569">
    <property type="entry name" value="Aldolase"/>
    <property type="match status" value="1"/>
</dbReference>
<dbReference type="Gene3D" id="1.10.287.1400">
    <property type="match status" value="1"/>
</dbReference>
<evidence type="ECO:0000256" key="7">
    <source>
        <dbReference type="ARBA" id="ARBA00023015"/>
    </source>
</evidence>
<dbReference type="GO" id="GO:0046982">
    <property type="term" value="F:protein heterodimerization activity"/>
    <property type="evidence" value="ECO:0007669"/>
    <property type="project" value="InterPro"/>
</dbReference>
<evidence type="ECO:0000256" key="3">
    <source>
        <dbReference type="ARBA" id="ARBA00009767"/>
    </source>
</evidence>
<dbReference type="PANTHER" id="PTHR46911">
    <property type="match status" value="1"/>
</dbReference>
<evidence type="ECO:0000313" key="16">
    <source>
        <dbReference type="Proteomes" id="UP000614334"/>
    </source>
</evidence>
<comment type="subcellular location">
    <subcellularLocation>
        <location evidence="2">Nucleus</location>
    </subcellularLocation>
</comment>
<dbReference type="GO" id="GO:0005739">
    <property type="term" value="C:mitochondrion"/>
    <property type="evidence" value="ECO:0007669"/>
    <property type="project" value="TreeGrafter"/>
</dbReference>
<keyword evidence="8" id="KW-0238">DNA-binding</keyword>
<dbReference type="Pfam" id="PF08502">
    <property type="entry name" value="LeuA_dimer"/>
    <property type="match status" value="1"/>
</dbReference>
<comment type="similarity">
    <text evidence="3">Belongs to the alpha-IPM synthase/homocitrate synthase family. LeuA type 2 subfamily.</text>
</comment>
<feature type="compositionally biased region" description="Pro residues" evidence="13">
    <location>
        <begin position="55"/>
        <end position="65"/>
    </location>
</feature>
<dbReference type="EMBL" id="JACYCF010000003">
    <property type="protein sequence ID" value="KAF8759154.1"/>
    <property type="molecule type" value="Genomic_DNA"/>
</dbReference>
<reference evidence="15" key="1">
    <citation type="submission" date="2020-09" db="EMBL/GenBank/DDBJ databases">
        <title>Comparative genome analyses of four rice-infecting Rhizoctonia solani isolates reveal extensive enrichment of homogalacturonan modification genes.</title>
        <authorList>
            <person name="Lee D.-Y."/>
            <person name="Jeon J."/>
            <person name="Kim K.-T."/>
            <person name="Cheong K."/>
            <person name="Song H."/>
            <person name="Choi G."/>
            <person name="Ko J."/>
            <person name="Opiyo S.O."/>
            <person name="Zuo S."/>
            <person name="Madhav S."/>
            <person name="Lee Y.-H."/>
            <person name="Wang G.-L."/>
        </authorList>
    </citation>
    <scope>NUCLEOTIDE SEQUENCE</scope>
    <source>
        <strain evidence="15">AG1-IA B2</strain>
    </source>
</reference>
<proteinExistence type="inferred from homology"/>
<feature type="region of interest" description="Disordered" evidence="13">
    <location>
        <begin position="605"/>
        <end position="625"/>
    </location>
</feature>
<evidence type="ECO:0000256" key="2">
    <source>
        <dbReference type="ARBA" id="ARBA00004123"/>
    </source>
</evidence>
<feature type="region of interest" description="Disordered" evidence="13">
    <location>
        <begin position="128"/>
        <end position="151"/>
    </location>
</feature>
<evidence type="ECO:0000256" key="13">
    <source>
        <dbReference type="SAM" id="MobiDB-lite"/>
    </source>
</evidence>
<dbReference type="InterPro" id="IPR013709">
    <property type="entry name" value="2-isopropylmalate_synth_dimer"/>
</dbReference>
<sequence length="1191" mass="130836">MSSPHARNIVRKLLANKNALRVQELYIRGLSEYPATPFPPPPPPKEYIGRRGVPKPVPPQPPNPTHPFRSRSYLKDKVLPDLISTGEVEKFHSVVEATPGLTPSKKRITRSKAAQESGGLDIWKWRLTGPQAESSEPKLEDEPIPDSHDWYSPNQLFDTLEPKKKRGETRTDPYGAGRWDHLNTRKQNSRPGKLRLQKEWEKSIELARAEGPRMQKSIHLKLEISVKNPAVKYRPYTPLDLHDRTWPSKTITKPPIWLSTDLRDGNQALANPMSIAQKTRFFQQIVKCGLKEIEISYPAASETDFQFTRNLIEGGLIPDDVWIQVLTPARADLITRTFEALAGANKAILHMYNACCPCFRDVVFRNSQDETVELAQEGLGQGRPRRGKDHIQFASDVEIATPNHYADQIELFARSISEREKVIISLHPHNDRGTAVAAAELAMMAGADRQGVSPGLDFSDLQAVIDVVTACTELPVHPRHPYAGELVFTAFSGSHQDAIKKGFEAQAKRHAADIKTGNMLYWEIPYLPIDPADLGCTYEAVIRVNSQSGKGGISYLIKQALALDLPRRMQVSFYQVIQALSEETGKEITMEDIVSSFKKTYRFGGGVPPSRPTSPNQENGVHDTGRRFEGKLLVDGAVRMIRGEGNGPLSALLDALSNDKTIGGYWGIGVDANIAASALRAVISAANNALGSDPVTPAKAHIVESEADIATAVYDSLSLELPRHLQTAFLKVTKLNTVSTNGAISLDGLISLFHKTYEYDQVSQGPFTLREYAILKKDAHTRRFEGIVSIAGQNEEVIGEGNGPLSAFLAGLHAHLSKNARTPQTPGAELHGQIEIREFAQHSIGTGSSVKAASYVLLGMDAASNRRTAWGIGVDEDISVSGLRAVLSALCGLLKLSQQFDPVCAMRHNVHTVVMVTRRGTRINTTTQVAAFRLVHSFEKLYKARILHTKLEDHIVVVMPHQGPYVQPGDTLEGFLRYFWQSQIATAEREEPDFKHPPLPLARIKKVMKSDPEVKFIGTTDVGTSVVAPILFSKACEIFISEVTARAYLVAEQHKRRTLAKADVARALSKSDQFDFLIDIVPREEGSKRSARGGLNRSEPKPGPSGSGIAAATDSTLTTDTGAILSDNVQATEDLLEGEQTNAGLMAQPIPGYPVSGSVNVCSVCFVFLASMLLKNNSSKFAYPPGSTHHQ</sequence>
<evidence type="ECO:0000256" key="11">
    <source>
        <dbReference type="ARBA" id="ARBA00023304"/>
    </source>
</evidence>
<dbReference type="Gene3D" id="1.10.20.10">
    <property type="entry name" value="Histone, subunit A"/>
    <property type="match status" value="1"/>
</dbReference>
<keyword evidence="9" id="KW-0804">Transcription</keyword>
<dbReference type="Pfam" id="PF00682">
    <property type="entry name" value="HMGL-like"/>
    <property type="match status" value="2"/>
</dbReference>
<feature type="region of interest" description="Disordered" evidence="13">
    <location>
        <begin position="32"/>
        <end position="71"/>
    </location>
</feature>
<feature type="domain" description="2-isopropylmalate synthase LeuA allosteric (dimerisation)" evidence="14">
    <location>
        <begin position="587"/>
        <end position="690"/>
    </location>
</feature>
<evidence type="ECO:0000313" key="15">
    <source>
        <dbReference type="EMBL" id="KAF8759154.1"/>
    </source>
</evidence>
<keyword evidence="7" id="KW-0805">Transcription regulation</keyword>
<evidence type="ECO:0000256" key="1">
    <source>
        <dbReference type="ARBA" id="ARBA00000064"/>
    </source>
</evidence>
<gene>
    <name evidence="15" type="ORF">RHS01_02661</name>
</gene>
<accession>A0A8H7M9B5</accession>
<dbReference type="PROSITE" id="PS00816">
    <property type="entry name" value="AIPM_HOMOCIT_SYNTH_2"/>
    <property type="match status" value="1"/>
</dbReference>
<dbReference type="Proteomes" id="UP000614334">
    <property type="component" value="Unassembled WGS sequence"/>
</dbReference>
<evidence type="ECO:0000256" key="4">
    <source>
        <dbReference type="ARBA" id="ARBA00012973"/>
    </source>
</evidence>
<dbReference type="InterPro" id="IPR002034">
    <property type="entry name" value="AIPM/Hcit_synth_CS"/>
</dbReference>
<dbReference type="FunFam" id="1.10.20.10:FF:000062">
    <property type="entry name" value="Nuclear transcription factor Y subunit C"/>
    <property type="match status" value="1"/>
</dbReference>
<dbReference type="PANTHER" id="PTHR46911:SF1">
    <property type="entry name" value="2-ISOPROPYLMALATE SYNTHASE"/>
    <property type="match status" value="1"/>
</dbReference>
<dbReference type="SUPFAM" id="SSF110921">
    <property type="entry name" value="2-isopropylmalate synthase LeuA, allosteric (dimerisation) domain"/>
    <property type="match status" value="2"/>
</dbReference>
<dbReference type="PROSITE" id="PS00815">
    <property type="entry name" value="AIPM_HOMOCIT_SYNTH_1"/>
    <property type="match status" value="1"/>
</dbReference>
<name>A0A8H7M9B5_9AGAM</name>
<dbReference type="Pfam" id="PF00808">
    <property type="entry name" value="CBFD_NFYB_HMF"/>
    <property type="match status" value="1"/>
</dbReference>
<evidence type="ECO:0000256" key="9">
    <source>
        <dbReference type="ARBA" id="ARBA00023163"/>
    </source>
</evidence>
<feature type="region of interest" description="Disordered" evidence="13">
    <location>
        <begin position="1088"/>
        <end position="1113"/>
    </location>
</feature>
<dbReference type="InterPro" id="IPR054692">
    <property type="entry name" value="LeuA-like_post-cat"/>
</dbReference>
<feature type="compositionally biased region" description="Pro residues" evidence="13">
    <location>
        <begin position="36"/>
        <end position="45"/>
    </location>
</feature>
<dbReference type="Gene3D" id="3.30.160.270">
    <property type="match status" value="2"/>
</dbReference>
<dbReference type="InterPro" id="IPR009072">
    <property type="entry name" value="Histone-fold"/>
</dbReference>
<comment type="catalytic activity">
    <reaction evidence="1">
        <text>3-methyl-2-oxobutanoate + acetyl-CoA + H2O = (2S)-2-isopropylmalate + CoA + H(+)</text>
        <dbReference type="Rhea" id="RHEA:21524"/>
        <dbReference type="ChEBI" id="CHEBI:1178"/>
        <dbReference type="ChEBI" id="CHEBI:11851"/>
        <dbReference type="ChEBI" id="CHEBI:15377"/>
        <dbReference type="ChEBI" id="CHEBI:15378"/>
        <dbReference type="ChEBI" id="CHEBI:57287"/>
        <dbReference type="ChEBI" id="CHEBI:57288"/>
        <dbReference type="EC" id="2.3.3.13"/>
    </reaction>
</comment>
<dbReference type="GO" id="GO:0003677">
    <property type="term" value="F:DNA binding"/>
    <property type="evidence" value="ECO:0007669"/>
    <property type="project" value="UniProtKB-KW"/>
</dbReference>